<feature type="signal peptide" evidence="1">
    <location>
        <begin position="1"/>
        <end position="26"/>
    </location>
</feature>
<gene>
    <name evidence="2" type="ORF">GOEFS_106_00900</name>
</gene>
<keyword evidence="1" id="KW-0732">Signal</keyword>
<dbReference type="RefSeq" id="WP_007319528.1">
    <property type="nucleotide sequence ID" value="NZ_BAEH01000106.1"/>
</dbReference>
<comment type="caution">
    <text evidence="2">The sequence shown here is derived from an EMBL/GenBank/DDBJ whole genome shotgun (WGS) entry which is preliminary data.</text>
</comment>
<feature type="chain" id="PRO_5003538184" description="Secreted protein" evidence="1">
    <location>
        <begin position="27"/>
        <end position="180"/>
    </location>
</feature>
<evidence type="ECO:0000313" key="2">
    <source>
        <dbReference type="EMBL" id="GAB20193.1"/>
    </source>
</evidence>
<name>H0R542_9ACTN</name>
<evidence type="ECO:0000313" key="3">
    <source>
        <dbReference type="Proteomes" id="UP000035034"/>
    </source>
</evidence>
<proteinExistence type="predicted"/>
<evidence type="ECO:0000256" key="1">
    <source>
        <dbReference type="SAM" id="SignalP"/>
    </source>
</evidence>
<dbReference type="AlphaFoldDB" id="H0R542"/>
<accession>H0R542</accession>
<dbReference type="eggNOG" id="ENOG5031EXD">
    <property type="taxonomic scope" value="Bacteria"/>
</dbReference>
<reference evidence="2 3" key="1">
    <citation type="submission" date="2011-12" db="EMBL/GenBank/DDBJ databases">
        <title>Whole genome shotgun sequence of Gordonia effusa NBRC 100432.</title>
        <authorList>
            <person name="Yoshida I."/>
            <person name="Takarada H."/>
            <person name="Hosoyama A."/>
            <person name="Tsuchikane K."/>
            <person name="Katsumata H."/>
            <person name="Yamazaki S."/>
            <person name="Fujita N."/>
        </authorList>
    </citation>
    <scope>NUCLEOTIDE SEQUENCE [LARGE SCALE GENOMIC DNA]</scope>
    <source>
        <strain evidence="2 3">NBRC 100432</strain>
    </source>
</reference>
<organism evidence="2 3">
    <name type="scientific">Gordonia effusa NBRC 100432</name>
    <dbReference type="NCBI Taxonomy" id="1077974"/>
    <lineage>
        <taxon>Bacteria</taxon>
        <taxon>Bacillati</taxon>
        <taxon>Actinomycetota</taxon>
        <taxon>Actinomycetes</taxon>
        <taxon>Mycobacteriales</taxon>
        <taxon>Gordoniaceae</taxon>
        <taxon>Gordonia</taxon>
    </lineage>
</organism>
<sequence>MFKLRLLAATGAIAVATAIAPAVATAAPAPAPIPVASANVVVFQIPAIGGIEWGPGQHLRPISINARRAPTTLQYPAPPRAVEFSVARIVPYYYQNAVRYLSISWRNVNTGKTGRVNLREWPIPKFKYDKLDSYPATLPTSAIAQTGAGIVVASVSLIRDDYNHQQITTTLIPGFTTLSV</sequence>
<dbReference type="Proteomes" id="UP000035034">
    <property type="component" value="Unassembled WGS sequence"/>
</dbReference>
<dbReference type="EMBL" id="BAEH01000106">
    <property type="protein sequence ID" value="GAB20193.1"/>
    <property type="molecule type" value="Genomic_DNA"/>
</dbReference>
<evidence type="ECO:0008006" key="4">
    <source>
        <dbReference type="Google" id="ProtNLM"/>
    </source>
</evidence>
<keyword evidence="3" id="KW-1185">Reference proteome</keyword>
<protein>
    <recommendedName>
        <fullName evidence="4">Secreted protein</fullName>
    </recommendedName>
</protein>